<comment type="caution">
    <text evidence="2">The sequence shown here is derived from an EMBL/GenBank/DDBJ whole genome shotgun (WGS) entry which is preliminary data.</text>
</comment>
<proteinExistence type="predicted"/>
<feature type="domain" description="Cysteine-rich CPCC" evidence="1">
    <location>
        <begin position="3"/>
        <end position="74"/>
    </location>
</feature>
<evidence type="ECO:0000313" key="3">
    <source>
        <dbReference type="Proteomes" id="UP000664857"/>
    </source>
</evidence>
<protein>
    <recommendedName>
        <fullName evidence="1">Cysteine-rich CPCC domain-containing protein</fullName>
    </recommendedName>
</protein>
<dbReference type="RefSeq" id="WP_206963996.1">
    <property type="nucleotide sequence ID" value="NZ_JAFLVX010000001.1"/>
</dbReference>
<evidence type="ECO:0000313" key="2">
    <source>
        <dbReference type="EMBL" id="MBO0475429.1"/>
    </source>
</evidence>
<evidence type="ECO:0000259" key="1">
    <source>
        <dbReference type="Pfam" id="PF14206"/>
    </source>
</evidence>
<dbReference type="InterPro" id="IPR025983">
    <property type="entry name" value="Cys_rich_CPCC"/>
</dbReference>
<reference evidence="2 3" key="1">
    <citation type="submission" date="2021-03" db="EMBL/GenBank/DDBJ databases">
        <title>Enterococcal diversity collection.</title>
        <authorList>
            <person name="Gilmore M.S."/>
            <person name="Schwartzman J."/>
            <person name="Van Tyne D."/>
            <person name="Martin M."/>
            <person name="Earl A.M."/>
            <person name="Manson A.L."/>
            <person name="Straub T."/>
            <person name="Salamzade R."/>
            <person name="Saavedra J."/>
            <person name="Lebreton F."/>
            <person name="Prichula J."/>
            <person name="Schaufler K."/>
            <person name="Gaca A."/>
            <person name="Sgardioli B."/>
            <person name="Wagenaar J."/>
            <person name="Strong T."/>
        </authorList>
    </citation>
    <scope>NUCLEOTIDE SEQUENCE [LARGE SCALE GENOMIC DNA]</scope>
    <source>
        <strain evidence="2 3">DIV0080</strain>
    </source>
</reference>
<name>A0ABS3HNV3_9ENTE</name>
<dbReference type="Proteomes" id="UP000664857">
    <property type="component" value="Unassembled WGS sequence"/>
</dbReference>
<dbReference type="Pfam" id="PF14206">
    <property type="entry name" value="Cys_rich_CPCC"/>
    <property type="match status" value="1"/>
</dbReference>
<organism evidence="2 3">
    <name type="scientific">Candidatus Vagococcus giribetii</name>
    <dbReference type="NCBI Taxonomy" id="2230876"/>
    <lineage>
        <taxon>Bacteria</taxon>
        <taxon>Bacillati</taxon>
        <taxon>Bacillota</taxon>
        <taxon>Bacilli</taxon>
        <taxon>Lactobacillales</taxon>
        <taxon>Enterococcaceae</taxon>
        <taxon>Vagococcus</taxon>
    </lineage>
</organism>
<gene>
    <name evidence="2" type="ORF">DOK76_00015</name>
</gene>
<keyword evidence="3" id="KW-1185">Reference proteome</keyword>
<accession>A0ABS3HNV3</accession>
<dbReference type="EMBL" id="JAFLVX010000001">
    <property type="protein sequence ID" value="MBO0475429.1"/>
    <property type="molecule type" value="Genomic_DNA"/>
</dbReference>
<sequence>MNQCPCCKYYTIEGEGEYDICKVCFWEDDPSGIIYPKEAVGANAISLNKARKNYIEFGASEKRFLSNVRSPLFEELVENN</sequence>